<accession>A0A1G2HUN1</accession>
<dbReference type="PIRSF" id="PIRSF000709">
    <property type="entry name" value="6PFK_2-Ptase"/>
    <property type="match status" value="1"/>
</dbReference>
<evidence type="ECO:0008006" key="6">
    <source>
        <dbReference type="Google" id="ProtNLM"/>
    </source>
</evidence>
<comment type="caution">
    <text evidence="4">The sequence shown here is derived from an EMBL/GenBank/DDBJ whole genome shotgun (WGS) entry which is preliminary data.</text>
</comment>
<gene>
    <name evidence="4" type="ORF">A2822_04060</name>
</gene>
<dbReference type="Proteomes" id="UP000178774">
    <property type="component" value="Unassembled WGS sequence"/>
</dbReference>
<feature type="active site" description="Tele-phosphohistidine intermediate" evidence="2">
    <location>
        <position position="8"/>
    </location>
</feature>
<feature type="active site" description="Proton donor/acceptor" evidence="2">
    <location>
        <position position="83"/>
    </location>
</feature>
<dbReference type="CDD" id="cd07067">
    <property type="entry name" value="HP_PGM_like"/>
    <property type="match status" value="1"/>
</dbReference>
<evidence type="ECO:0000256" key="1">
    <source>
        <dbReference type="ARBA" id="ARBA00022801"/>
    </source>
</evidence>
<dbReference type="EMBL" id="MHOP01000008">
    <property type="protein sequence ID" value="OGZ66173.1"/>
    <property type="molecule type" value="Genomic_DNA"/>
</dbReference>
<dbReference type="PANTHER" id="PTHR46517:SF1">
    <property type="entry name" value="FRUCTOSE-2,6-BISPHOSPHATASE TIGAR"/>
    <property type="match status" value="1"/>
</dbReference>
<dbReference type="SMART" id="SM00855">
    <property type="entry name" value="PGAM"/>
    <property type="match status" value="1"/>
</dbReference>
<evidence type="ECO:0000256" key="2">
    <source>
        <dbReference type="PIRSR" id="PIRSR613078-1"/>
    </source>
</evidence>
<dbReference type="Gene3D" id="3.40.50.1240">
    <property type="entry name" value="Phosphoglycerate mutase-like"/>
    <property type="match status" value="1"/>
</dbReference>
<dbReference type="GO" id="GO:0004331">
    <property type="term" value="F:fructose-2,6-bisphosphate 2-phosphatase activity"/>
    <property type="evidence" value="ECO:0007669"/>
    <property type="project" value="TreeGrafter"/>
</dbReference>
<dbReference type="GO" id="GO:0043456">
    <property type="term" value="P:regulation of pentose-phosphate shunt"/>
    <property type="evidence" value="ECO:0007669"/>
    <property type="project" value="TreeGrafter"/>
</dbReference>
<evidence type="ECO:0000256" key="3">
    <source>
        <dbReference type="PIRSR" id="PIRSR613078-2"/>
    </source>
</evidence>
<keyword evidence="1" id="KW-0378">Hydrolase</keyword>
<evidence type="ECO:0000313" key="4">
    <source>
        <dbReference type="EMBL" id="OGZ66173.1"/>
    </source>
</evidence>
<feature type="binding site" evidence="3">
    <location>
        <position position="58"/>
    </location>
    <ligand>
        <name>substrate</name>
    </ligand>
</feature>
<dbReference type="PANTHER" id="PTHR46517">
    <property type="entry name" value="FRUCTOSE-2,6-BISPHOSPHATASE TIGAR"/>
    <property type="match status" value="1"/>
</dbReference>
<dbReference type="AlphaFoldDB" id="A0A1G2HUN1"/>
<dbReference type="GO" id="GO:0005829">
    <property type="term" value="C:cytosol"/>
    <property type="evidence" value="ECO:0007669"/>
    <property type="project" value="TreeGrafter"/>
</dbReference>
<dbReference type="InterPro" id="IPR013078">
    <property type="entry name" value="His_Pase_superF_clade-1"/>
</dbReference>
<dbReference type="InterPro" id="IPR029033">
    <property type="entry name" value="His_PPase_superfam"/>
</dbReference>
<feature type="binding site" evidence="3">
    <location>
        <position position="94"/>
    </location>
    <ligand>
        <name>substrate</name>
    </ligand>
</feature>
<protein>
    <recommendedName>
        <fullName evidence="6">Phosphoglycerate mutase</fullName>
    </recommendedName>
</protein>
<dbReference type="Pfam" id="PF00300">
    <property type="entry name" value="His_Phos_1"/>
    <property type="match status" value="1"/>
</dbReference>
<dbReference type="SUPFAM" id="SSF53254">
    <property type="entry name" value="Phosphoglycerate mutase-like"/>
    <property type="match status" value="1"/>
</dbReference>
<proteinExistence type="predicted"/>
<organism evidence="4 5">
    <name type="scientific">Candidatus Staskawiczbacteria bacterium RIFCSPHIGHO2_01_FULL_41_41</name>
    <dbReference type="NCBI Taxonomy" id="1802203"/>
    <lineage>
        <taxon>Bacteria</taxon>
        <taxon>Candidatus Staskawicziibacteriota</taxon>
    </lineage>
</organism>
<reference evidence="4 5" key="1">
    <citation type="journal article" date="2016" name="Nat. Commun.">
        <title>Thousands of microbial genomes shed light on interconnected biogeochemical processes in an aquifer system.</title>
        <authorList>
            <person name="Anantharaman K."/>
            <person name="Brown C.T."/>
            <person name="Hug L.A."/>
            <person name="Sharon I."/>
            <person name="Castelle C.J."/>
            <person name="Probst A.J."/>
            <person name="Thomas B.C."/>
            <person name="Singh A."/>
            <person name="Wilkins M.J."/>
            <person name="Karaoz U."/>
            <person name="Brodie E.L."/>
            <person name="Williams K.H."/>
            <person name="Hubbard S.S."/>
            <person name="Banfield J.F."/>
        </authorList>
    </citation>
    <scope>NUCLEOTIDE SEQUENCE [LARGE SCALE GENOMIC DNA]</scope>
</reference>
<sequence length="202" mass="23070">MKVIIVRHAKTNENAQDRLAIAKSNILLNEEGVKQAEKLGHYLKGHRISHAYSGPLKRAVHTAEKILQHHPDAQLIVSDHLNEQNLGVAETMPKAVWKEMKKKSTDPWHLFKEEKGESYRDMQARVAKFFHELIAKHGPNDTILMVSHGGTLGVLLLHILKKELTEENYRAHQPKNTEFTIVEISEDGQKKIHDLNSNKHLN</sequence>
<feature type="binding site" evidence="3">
    <location>
        <begin position="7"/>
        <end position="14"/>
    </location>
    <ligand>
        <name>substrate</name>
    </ligand>
</feature>
<dbReference type="GO" id="GO:0045820">
    <property type="term" value="P:negative regulation of glycolytic process"/>
    <property type="evidence" value="ECO:0007669"/>
    <property type="project" value="TreeGrafter"/>
</dbReference>
<evidence type="ECO:0000313" key="5">
    <source>
        <dbReference type="Proteomes" id="UP000178774"/>
    </source>
</evidence>
<name>A0A1G2HUN1_9BACT</name>
<dbReference type="InterPro" id="IPR051695">
    <property type="entry name" value="Phosphoglycerate_Mutase"/>
</dbReference>